<dbReference type="Proteomes" id="UP000306402">
    <property type="component" value="Unassembled WGS sequence"/>
</dbReference>
<dbReference type="AlphaFoldDB" id="A0A5R9L6G6"/>
<feature type="domain" description="NmrA-like" evidence="1">
    <location>
        <begin position="8"/>
        <end position="283"/>
    </location>
</feature>
<comment type="caution">
    <text evidence="2">The sequence shown here is derived from an EMBL/GenBank/DDBJ whole genome shotgun (WGS) entry which is preliminary data.</text>
</comment>
<organism evidence="2 3">
    <name type="scientific">Dyadobacter luticola</name>
    <dbReference type="NCBI Taxonomy" id="1979387"/>
    <lineage>
        <taxon>Bacteria</taxon>
        <taxon>Pseudomonadati</taxon>
        <taxon>Bacteroidota</taxon>
        <taxon>Cytophagia</taxon>
        <taxon>Cytophagales</taxon>
        <taxon>Spirosomataceae</taxon>
        <taxon>Dyadobacter</taxon>
    </lineage>
</organism>
<dbReference type="Gene3D" id="3.90.25.10">
    <property type="entry name" value="UDP-galactose 4-epimerase, domain 1"/>
    <property type="match status" value="1"/>
</dbReference>
<dbReference type="PANTHER" id="PTHR43162:SF1">
    <property type="entry name" value="PRESTALK A DIFFERENTIATION PROTEIN A"/>
    <property type="match status" value="1"/>
</dbReference>
<dbReference type="OrthoDB" id="9780595at2"/>
<dbReference type="InterPro" id="IPR051604">
    <property type="entry name" value="Ergot_Alk_Oxidoreductase"/>
</dbReference>
<evidence type="ECO:0000259" key="1">
    <source>
        <dbReference type="Pfam" id="PF05368"/>
    </source>
</evidence>
<accession>A0A5R9L6G6</accession>
<protein>
    <submittedName>
        <fullName evidence="2">SDR family oxidoreductase</fullName>
    </submittedName>
</protein>
<reference evidence="2 3" key="1">
    <citation type="submission" date="2019-05" db="EMBL/GenBank/DDBJ databases">
        <authorList>
            <person name="Qu J.-H."/>
        </authorList>
    </citation>
    <scope>NUCLEOTIDE SEQUENCE [LARGE SCALE GENOMIC DNA]</scope>
    <source>
        <strain evidence="2 3">T17</strain>
    </source>
</reference>
<dbReference type="RefSeq" id="WP_138365198.1">
    <property type="nucleotide sequence ID" value="NZ_VCEJ01000002.1"/>
</dbReference>
<evidence type="ECO:0000313" key="2">
    <source>
        <dbReference type="EMBL" id="TLV03989.1"/>
    </source>
</evidence>
<keyword evidence="3" id="KW-1185">Reference proteome</keyword>
<proteinExistence type="predicted"/>
<dbReference type="CDD" id="cd05269">
    <property type="entry name" value="TMR_SDR_a"/>
    <property type="match status" value="1"/>
</dbReference>
<name>A0A5R9L6G6_9BACT</name>
<dbReference type="EMBL" id="VCEJ01000002">
    <property type="protein sequence ID" value="TLV03989.1"/>
    <property type="molecule type" value="Genomic_DNA"/>
</dbReference>
<dbReference type="SUPFAM" id="SSF51735">
    <property type="entry name" value="NAD(P)-binding Rossmann-fold domains"/>
    <property type="match status" value="1"/>
</dbReference>
<dbReference type="Gene3D" id="3.40.50.720">
    <property type="entry name" value="NAD(P)-binding Rossmann-like Domain"/>
    <property type="match status" value="1"/>
</dbReference>
<gene>
    <name evidence="2" type="ORF">FEN17_10520</name>
</gene>
<sequence>MIQSASPKILVTGATGSVGMELCKALSGRGVHFKAMVRAISKAGDLAKLPGAELVQGDFDDAGSLSNALQGIERSFLLTNSSEQAEEQQLRFVEAARQAGVLHIVKLSQWAASADSPVRFLRYHAAVEEEIRESGLRFTFLRPNLFMQGLLGFRDTIRNQGVFFGAVGDARISLIDVRDIAAVAAAALTDPAQEDKIYNLTGPEALSHNDIAEKLSAAVGSPIMFVNLDSRSLEKMLLEVGFPQWQAEGLVEDYAHYQRGEADEVASGVADATGNLPRSFDQFAKDYADYFKA</sequence>
<evidence type="ECO:0000313" key="3">
    <source>
        <dbReference type="Proteomes" id="UP000306402"/>
    </source>
</evidence>
<dbReference type="InterPro" id="IPR036291">
    <property type="entry name" value="NAD(P)-bd_dom_sf"/>
</dbReference>
<dbReference type="InterPro" id="IPR008030">
    <property type="entry name" value="NmrA-like"/>
</dbReference>
<dbReference type="Pfam" id="PF05368">
    <property type="entry name" value="NmrA"/>
    <property type="match status" value="1"/>
</dbReference>
<dbReference type="PANTHER" id="PTHR43162">
    <property type="match status" value="1"/>
</dbReference>